<reference evidence="2 3" key="1">
    <citation type="submission" date="2015-01" db="EMBL/GenBank/DDBJ databases">
        <title>The Genome Sequence of Cladophialophora immunda CBS83496.</title>
        <authorList>
            <consortium name="The Broad Institute Genomics Platform"/>
            <person name="Cuomo C."/>
            <person name="de Hoog S."/>
            <person name="Gorbushina A."/>
            <person name="Stielow B."/>
            <person name="Teixiera M."/>
            <person name="Abouelleil A."/>
            <person name="Chapman S.B."/>
            <person name="Priest M."/>
            <person name="Young S.K."/>
            <person name="Wortman J."/>
            <person name="Nusbaum C."/>
            <person name="Birren B."/>
        </authorList>
    </citation>
    <scope>NUCLEOTIDE SEQUENCE [LARGE SCALE GENOMIC DNA]</scope>
    <source>
        <strain evidence="2 3">CBS 83496</strain>
    </source>
</reference>
<dbReference type="VEuPathDB" id="FungiDB:PV07_04923"/>
<keyword evidence="3" id="KW-1185">Reference proteome</keyword>
<evidence type="ECO:0000256" key="1">
    <source>
        <dbReference type="SAM" id="MobiDB-lite"/>
    </source>
</evidence>
<protein>
    <recommendedName>
        <fullName evidence="4">Transcription factor domain-containing protein</fullName>
    </recommendedName>
</protein>
<gene>
    <name evidence="2" type="ORF">PV07_04923</name>
</gene>
<dbReference type="PANTHER" id="PTHR37540:SF5">
    <property type="entry name" value="TRANSCRIPTION FACTOR DOMAIN-CONTAINING PROTEIN"/>
    <property type="match status" value="1"/>
</dbReference>
<dbReference type="GeneID" id="27344117"/>
<dbReference type="OrthoDB" id="4144895at2759"/>
<accession>A0A0D2CD85</accession>
<dbReference type="HOGENOM" id="CLU_025452_0_0_1"/>
<feature type="region of interest" description="Disordered" evidence="1">
    <location>
        <begin position="78"/>
        <end position="125"/>
    </location>
</feature>
<evidence type="ECO:0008006" key="4">
    <source>
        <dbReference type="Google" id="ProtNLM"/>
    </source>
</evidence>
<proteinExistence type="predicted"/>
<organism evidence="2 3">
    <name type="scientific">Cladophialophora immunda</name>
    <dbReference type="NCBI Taxonomy" id="569365"/>
    <lineage>
        <taxon>Eukaryota</taxon>
        <taxon>Fungi</taxon>
        <taxon>Dikarya</taxon>
        <taxon>Ascomycota</taxon>
        <taxon>Pezizomycotina</taxon>
        <taxon>Eurotiomycetes</taxon>
        <taxon>Chaetothyriomycetidae</taxon>
        <taxon>Chaetothyriales</taxon>
        <taxon>Herpotrichiellaceae</taxon>
        <taxon>Cladophialophora</taxon>
    </lineage>
</organism>
<dbReference type="AlphaFoldDB" id="A0A0D2CD85"/>
<evidence type="ECO:0000313" key="2">
    <source>
        <dbReference type="EMBL" id="KIW29083.1"/>
    </source>
</evidence>
<dbReference type="RefSeq" id="XP_016249299.1">
    <property type="nucleotide sequence ID" value="XM_016391780.1"/>
</dbReference>
<evidence type="ECO:0000313" key="3">
    <source>
        <dbReference type="Proteomes" id="UP000054466"/>
    </source>
</evidence>
<name>A0A0D2CD85_9EURO</name>
<dbReference type="Proteomes" id="UP000054466">
    <property type="component" value="Unassembled WGS sequence"/>
</dbReference>
<sequence length="612" mass="69159">MSNQHPRHPSLQPYAEKFLFVNYDSSSPGGSHDHSQVLSHVRQNYHVWRRKQSVKHLRDLVVVHRTCKQKLPLPSFKTPLAPERSRDVRGGPVVPVKTKKASKTRRTGAAVETVTGPRPCSSSITLRSGNSDPFGAYPVKINPEVNQLISFYRDYLLPAQYHVPSTTWVSSANARLDWAICVSTLQEPGLANAFIARSATVAAVLNPALRTLAMRYRLRSIQELRVRLLNNAHHTCSDVNVLQIIMLQKAEIVDKNLSAAAAHAKILQNMFQEQQQRSRTINFTLLQYAIWSDTQISSIFMTPLAFDVSPGGWVVETMQPLWDAALSQLGELPQWTTLRDEAEKSLDPSVEGGDLQAFFVSRRTTLQTWLLYGLNGLPTPPLIILWLTTTACLQQGRMIKHYTRAVHEAIQCTSPSSAKGEAEDGSVEQAEYWYTQQYLILAEFLWTHHLSYKVEVCGVDLFDMVPTQLRNLRAALQHAEESGRGLGRHLSSKYRNARLWALFIGAHAEFSKSKSKREMANSALPSTEVVHNNNHQKEAPAFIKCVKTVKHCDPDSHEELSDRWFETQLSRQIQDMGLSTWPDVYFVLRGFNYADIIQPLGEEIFNKAMNVL</sequence>
<dbReference type="PANTHER" id="PTHR37540">
    <property type="entry name" value="TRANSCRIPTION FACTOR (ACR-2), PUTATIVE-RELATED-RELATED"/>
    <property type="match status" value="1"/>
</dbReference>
<dbReference type="EMBL" id="KN847042">
    <property type="protein sequence ID" value="KIW29083.1"/>
    <property type="molecule type" value="Genomic_DNA"/>
</dbReference>
<feature type="compositionally biased region" description="Basic residues" evidence="1">
    <location>
        <begin position="97"/>
        <end position="106"/>
    </location>
</feature>